<feature type="compositionally biased region" description="Low complexity" evidence="1">
    <location>
        <begin position="259"/>
        <end position="273"/>
    </location>
</feature>
<feature type="compositionally biased region" description="Polar residues" evidence="1">
    <location>
        <begin position="593"/>
        <end position="607"/>
    </location>
</feature>
<feature type="compositionally biased region" description="Polar residues" evidence="1">
    <location>
        <begin position="57"/>
        <end position="69"/>
    </location>
</feature>
<proteinExistence type="predicted"/>
<feature type="compositionally biased region" description="Basic residues" evidence="1">
    <location>
        <begin position="72"/>
        <end position="82"/>
    </location>
</feature>
<feature type="region of interest" description="Disordered" evidence="1">
    <location>
        <begin position="1"/>
        <end position="113"/>
    </location>
</feature>
<feature type="compositionally biased region" description="Polar residues" evidence="1">
    <location>
        <begin position="880"/>
        <end position="890"/>
    </location>
</feature>
<feature type="region of interest" description="Disordered" evidence="1">
    <location>
        <begin position="589"/>
        <end position="617"/>
    </location>
</feature>
<dbReference type="VEuPathDB" id="FungiDB:F4678DRAFT_468746"/>
<feature type="compositionally biased region" description="Polar residues" evidence="1">
    <location>
        <begin position="241"/>
        <end position="252"/>
    </location>
</feature>
<feature type="compositionally biased region" description="Basic and acidic residues" evidence="1">
    <location>
        <begin position="89"/>
        <end position="98"/>
    </location>
</feature>
<evidence type="ECO:0000313" key="2">
    <source>
        <dbReference type="EMBL" id="KAJ3577647.1"/>
    </source>
</evidence>
<dbReference type="EMBL" id="JANPWZ010000332">
    <property type="protein sequence ID" value="KAJ3577647.1"/>
    <property type="molecule type" value="Genomic_DNA"/>
</dbReference>
<feature type="compositionally biased region" description="Low complexity" evidence="1">
    <location>
        <begin position="712"/>
        <end position="745"/>
    </location>
</feature>
<organism evidence="2 3">
    <name type="scientific">Xylaria arbuscula</name>
    <dbReference type="NCBI Taxonomy" id="114810"/>
    <lineage>
        <taxon>Eukaryota</taxon>
        <taxon>Fungi</taxon>
        <taxon>Dikarya</taxon>
        <taxon>Ascomycota</taxon>
        <taxon>Pezizomycotina</taxon>
        <taxon>Sordariomycetes</taxon>
        <taxon>Xylariomycetidae</taxon>
        <taxon>Xylariales</taxon>
        <taxon>Xylariaceae</taxon>
        <taxon>Xylaria</taxon>
    </lineage>
</organism>
<feature type="compositionally biased region" description="Basic and acidic residues" evidence="1">
    <location>
        <begin position="320"/>
        <end position="329"/>
    </location>
</feature>
<feature type="region of interest" description="Disordered" evidence="1">
    <location>
        <begin position="699"/>
        <end position="765"/>
    </location>
</feature>
<sequence length="1066" mass="115945">MKAVRHSAALPSLSLSIPPSPAQAMMRPEGPVEEFSLTGERTKTVTFSEPEEEDLSENSSICQSPSWEQYGQKKKDKKKQQRKGPNQKDTTEKTDAALKRKPNRLSKLPPHNPLVARSLTVSDRSISAPELVNSAQSNKMNPSFVANEMQGALGKHPTSKAESALLAKAKDKRKSKGFLSGLRLQHGNVAAVQKLVDARKDATKGPEVTVEDEPLRSIQYETIPVQPTDISKPRRPPSIRSVISTSDHSLSSQEKRSSGSRTSTGSGHGRSQSLLTSTLNKLRGPSYLYHQPLADGSTSDHSKNIEQANPVGQSTQHVESSLHKAEHAQPFDFAFPPKPRRVNTEPGPDIAPRGRQPRLRKVDIQPPHHDREDPTTRRSDSRRVQIQVPQASARDTVMAMVAAQERQSQATYSLRQTRPNVAIGNSVSGASSHQRAQYGKAEGSPNTLRDQNSYVDQSSSLYATDENVPSQYRVAGREWTAAVAADRTDGLDVKDRKVPEDDQMSVDTYTSTIRPTSNQNTSRLDNLEYLVNQTASKQPELQKELIGEKSIGDLITFERDMPEVLQQPLQPEREVDYFSSFSQSYSPPLLNLRSPNYAESPSTQQLPSPEESDEDGGHAILRDHLRDIKAKQRSAANERDQMAIYASSRSLKEANRTPSEPGAKNSPAISTQYSDSDVPAFERLGLSAKAAKILVGAEMGSTSTSLSQQTDPSGTTSERSSSSTCDDSPPSPSSTTTPESSRPSSQKGLPLSELEAPPNGRLQSASQTEIAGYKTNIRDQAHERVEATSPRRTDMEVGVMEDNWTEASAAIDLKQHLASAPIRSAGLVIGSSSAASPISVSFANVPRQNVDREGELGASRHYPVPPLPPRTQSALDLRSTTKAAQQSSRPQRLDFKSNVAASSVSLPSSPPDVAEMPRKSALKMSRNNSTNGTEPSIATSMGAAYLQEARKNAPVASASSSRALRPHFSQNNSTGSIRSVMSAGNRGEPLAKMLVECCNCHFFHDMPSRVYECMAKPDSVVEDKSLGVSAAITTMVRCPWCSHGMTTQCCSGFAAVVYLKEKLHGK</sequence>
<evidence type="ECO:0000313" key="3">
    <source>
        <dbReference type="Proteomes" id="UP001148614"/>
    </source>
</evidence>
<feature type="region of interest" description="Disordered" evidence="1">
    <location>
        <begin position="287"/>
        <end position="392"/>
    </location>
</feature>
<reference evidence="2" key="1">
    <citation type="submission" date="2022-07" db="EMBL/GenBank/DDBJ databases">
        <title>Genome Sequence of Xylaria arbuscula.</title>
        <authorList>
            <person name="Buettner E."/>
        </authorList>
    </citation>
    <scope>NUCLEOTIDE SEQUENCE</scope>
    <source>
        <strain evidence="2">VT107</strain>
    </source>
</reference>
<dbReference type="AlphaFoldDB" id="A0A9W8NJH2"/>
<feature type="compositionally biased region" description="Polar residues" evidence="1">
    <location>
        <begin position="423"/>
        <end position="435"/>
    </location>
</feature>
<feature type="compositionally biased region" description="Basic and acidic residues" evidence="1">
    <location>
        <begin position="360"/>
        <end position="383"/>
    </location>
</feature>
<name>A0A9W8NJH2_9PEZI</name>
<feature type="compositionally biased region" description="Polar residues" evidence="1">
    <location>
        <begin position="305"/>
        <end position="319"/>
    </location>
</feature>
<evidence type="ECO:0000256" key="1">
    <source>
        <dbReference type="SAM" id="MobiDB-lite"/>
    </source>
</evidence>
<accession>A0A9W8NJH2</accession>
<feature type="region of interest" description="Disordered" evidence="1">
    <location>
        <begin position="880"/>
        <end position="917"/>
    </location>
</feature>
<feature type="region of interest" description="Disordered" evidence="1">
    <location>
        <begin position="200"/>
        <end position="273"/>
    </location>
</feature>
<feature type="compositionally biased region" description="Low complexity" evidence="1">
    <location>
        <begin position="897"/>
        <end position="914"/>
    </location>
</feature>
<feature type="compositionally biased region" description="Low complexity" evidence="1">
    <location>
        <begin position="7"/>
        <end position="17"/>
    </location>
</feature>
<protein>
    <submittedName>
        <fullName evidence="2">Uncharacterized protein</fullName>
    </submittedName>
</protein>
<keyword evidence="3" id="KW-1185">Reference proteome</keyword>
<feature type="region of interest" description="Disordered" evidence="1">
    <location>
        <begin position="956"/>
        <end position="980"/>
    </location>
</feature>
<feature type="compositionally biased region" description="Polar residues" evidence="1">
    <location>
        <begin position="700"/>
        <end position="711"/>
    </location>
</feature>
<gene>
    <name evidence="2" type="ORF">NPX13_g2919</name>
</gene>
<feature type="region of interest" description="Disordered" evidence="1">
    <location>
        <begin position="423"/>
        <end position="452"/>
    </location>
</feature>
<feature type="region of interest" description="Disordered" evidence="1">
    <location>
        <begin position="647"/>
        <end position="674"/>
    </location>
</feature>
<feature type="compositionally biased region" description="Polar residues" evidence="1">
    <location>
        <begin position="957"/>
        <end position="979"/>
    </location>
</feature>
<comment type="caution">
    <text evidence="2">The sequence shown here is derived from an EMBL/GenBank/DDBJ whole genome shotgun (WGS) entry which is preliminary data.</text>
</comment>
<dbReference type="Proteomes" id="UP001148614">
    <property type="component" value="Unassembled WGS sequence"/>
</dbReference>